<organism evidence="1">
    <name type="scientific">bioreactor metagenome</name>
    <dbReference type="NCBI Taxonomy" id="1076179"/>
    <lineage>
        <taxon>unclassified sequences</taxon>
        <taxon>metagenomes</taxon>
        <taxon>ecological metagenomes</taxon>
    </lineage>
</organism>
<gene>
    <name evidence="1" type="ORF">SDC9_149641</name>
</gene>
<reference evidence="1" key="1">
    <citation type="submission" date="2019-08" db="EMBL/GenBank/DDBJ databases">
        <authorList>
            <person name="Kucharzyk K."/>
            <person name="Murdoch R.W."/>
            <person name="Higgins S."/>
            <person name="Loffler F."/>
        </authorList>
    </citation>
    <scope>NUCLEOTIDE SEQUENCE</scope>
</reference>
<comment type="caution">
    <text evidence="1">The sequence shown here is derived from an EMBL/GenBank/DDBJ whole genome shotgun (WGS) entry which is preliminary data.</text>
</comment>
<dbReference type="EMBL" id="VSSQ01048373">
    <property type="protein sequence ID" value="MPN02425.1"/>
    <property type="molecule type" value="Genomic_DNA"/>
</dbReference>
<dbReference type="AlphaFoldDB" id="A0A645EK64"/>
<protein>
    <recommendedName>
        <fullName evidence="2">Peptidylprolyl isomerase</fullName>
    </recommendedName>
</protein>
<evidence type="ECO:0000313" key="1">
    <source>
        <dbReference type="EMBL" id="MPN02425.1"/>
    </source>
</evidence>
<evidence type="ECO:0008006" key="2">
    <source>
        <dbReference type="Google" id="ProtNLM"/>
    </source>
</evidence>
<dbReference type="SUPFAM" id="SSF109998">
    <property type="entry name" value="Triger factor/SurA peptide-binding domain-like"/>
    <property type="match status" value="1"/>
</dbReference>
<name>A0A645EK64_9ZZZZ</name>
<proteinExistence type="predicted"/>
<dbReference type="PROSITE" id="PS51257">
    <property type="entry name" value="PROKAR_LIPOPROTEIN"/>
    <property type="match status" value="1"/>
</dbReference>
<dbReference type="InterPro" id="IPR027304">
    <property type="entry name" value="Trigger_fact/SurA_dom_sf"/>
</dbReference>
<accession>A0A645EK64</accession>
<sequence>MKKLILWVALSALIFSGCSQGDPVKNTDCVFTVNDETVSTEEFNIYLYETQQSFEQLGGSDIWETDFDGRTAESVAKDNTFNTIVMVKIAAQRAAKEDLNVDDETKEKLKTEATNMYNGYSDSVKNGIGADEKLYYDVLYQNMLYNMILEDTVKDYSVSDGEFESYFLTNKDKLTQYYKTNTNSSGPVDEDALKDYSYAYYENSMKQQYFSKEYDKWKAESTIDKNQDVWDKIKLIE</sequence>
<dbReference type="Pfam" id="PF13623">
    <property type="entry name" value="SurA_N_2"/>
    <property type="match status" value="1"/>
</dbReference>